<dbReference type="InterPro" id="IPR046347">
    <property type="entry name" value="bZIP_sf"/>
</dbReference>
<sequence>MNTSDDIQIEGDRRGGERASSERKLREVSLQRKLQNRLAQRKFRARAKLRKESLRHTAQSLHPDNKSSDPSYISQIPVQLQHCPDSSLPNVSGFDSSACWGQNVPLPDTYSDNAMRRGLWAWPPELLSNSQTLESSNETNVQMYQPYSQMPRPIRNENPENSNAIVNDSQSIVNDTTDGKATAALELSSKRVRYTPHLIRTADNVRLMERNAGEPQLTKASAGK</sequence>
<accession>A0A7U2MT09</accession>
<dbReference type="GO" id="GO:0003700">
    <property type="term" value="F:DNA-binding transcription factor activity"/>
    <property type="evidence" value="ECO:0007669"/>
    <property type="project" value="InterPro"/>
</dbReference>
<gene>
    <name evidence="3" type="ORF">F9C07_2105778</name>
</gene>
<dbReference type="SUPFAM" id="SSF57959">
    <property type="entry name" value="Leucine zipper domain"/>
    <property type="match status" value="1"/>
</dbReference>
<name>A0A7U2MT09_ASPFN</name>
<dbReference type="Proteomes" id="UP000596276">
    <property type="component" value="Chromosome 4"/>
</dbReference>
<organism evidence="3 4">
    <name type="scientific">Aspergillus flavus (strain ATCC 200026 / FGSC A1120 / IAM 13836 / NRRL 3357 / JCM 12722 / SRRC 167)</name>
    <dbReference type="NCBI Taxonomy" id="332952"/>
    <lineage>
        <taxon>Eukaryota</taxon>
        <taxon>Fungi</taxon>
        <taxon>Dikarya</taxon>
        <taxon>Ascomycota</taxon>
        <taxon>Pezizomycotina</taxon>
        <taxon>Eurotiomycetes</taxon>
        <taxon>Eurotiomycetidae</taxon>
        <taxon>Eurotiales</taxon>
        <taxon>Aspergillaceae</taxon>
        <taxon>Aspergillus</taxon>
        <taxon>Aspergillus subgen. Circumdati</taxon>
    </lineage>
</organism>
<dbReference type="VEuPathDB" id="FungiDB:AFLA_001699"/>
<evidence type="ECO:0000313" key="4">
    <source>
        <dbReference type="Proteomes" id="UP000596276"/>
    </source>
</evidence>
<dbReference type="VEuPathDB" id="FungiDB:F9C07_2105778"/>
<dbReference type="InterPro" id="IPR004827">
    <property type="entry name" value="bZIP"/>
</dbReference>
<evidence type="ECO:0000256" key="1">
    <source>
        <dbReference type="SAM" id="MobiDB-lite"/>
    </source>
</evidence>
<feature type="region of interest" description="Disordered" evidence="1">
    <location>
        <begin position="1"/>
        <end position="29"/>
    </location>
</feature>
<feature type="region of interest" description="Disordered" evidence="1">
    <location>
        <begin position="46"/>
        <end position="72"/>
    </location>
</feature>
<protein>
    <recommendedName>
        <fullName evidence="2">BZIP domain-containing protein</fullName>
    </recommendedName>
</protein>
<proteinExistence type="predicted"/>
<feature type="compositionally biased region" description="Basic and acidic residues" evidence="1">
    <location>
        <begin position="10"/>
        <end position="29"/>
    </location>
</feature>
<keyword evidence="4" id="KW-1185">Reference proteome</keyword>
<dbReference type="AlphaFoldDB" id="A0A7U2MT09"/>
<evidence type="ECO:0000313" key="3">
    <source>
        <dbReference type="EMBL" id="QRD89359.1"/>
    </source>
</evidence>
<feature type="compositionally biased region" description="Polar residues" evidence="1">
    <location>
        <begin position="56"/>
        <end position="72"/>
    </location>
</feature>
<dbReference type="PROSITE" id="PS00036">
    <property type="entry name" value="BZIP_BASIC"/>
    <property type="match status" value="1"/>
</dbReference>
<feature type="domain" description="BZIP" evidence="2">
    <location>
        <begin position="32"/>
        <end position="46"/>
    </location>
</feature>
<dbReference type="EMBL" id="CP044618">
    <property type="protein sequence ID" value="QRD89359.1"/>
    <property type="molecule type" value="Genomic_DNA"/>
</dbReference>
<evidence type="ECO:0000259" key="2">
    <source>
        <dbReference type="PROSITE" id="PS00036"/>
    </source>
</evidence>
<reference evidence="4" key="1">
    <citation type="journal article" date="2021" name="G3 (Bethesda)">
        <title>Chromosome assembled and annotated genome sequence of Aspergillus flavus NRRL 3357.</title>
        <authorList>
            <person name="Skerker J.M."/>
            <person name="Pianalto K.M."/>
            <person name="Mondo S.J."/>
            <person name="Yang K."/>
            <person name="Arkin A.P."/>
            <person name="Keller N.P."/>
            <person name="Grigoriev I.V."/>
            <person name="Louise Glass N.L."/>
        </authorList>
    </citation>
    <scope>NUCLEOTIDE SEQUENCE [LARGE SCALE GENOMIC DNA]</scope>
    <source>
        <strain evidence="4">ATCC 200026 / FGSC A1120 / IAM 13836 / NRRL 3357 / JCM 12722 / SRRC 167</strain>
    </source>
</reference>